<feature type="binding site" evidence="6">
    <location>
        <begin position="56"/>
        <end position="58"/>
    </location>
    <ligand>
        <name>S-adenosyl-L-methionine</name>
        <dbReference type="ChEBI" id="CHEBI:59789"/>
    </ligand>
</feature>
<dbReference type="Gene3D" id="3.40.50.150">
    <property type="entry name" value="Vaccinia Virus protein VP39"/>
    <property type="match status" value="1"/>
</dbReference>
<keyword evidence="5 6" id="KW-0949">S-adenosyl-L-methionine</keyword>
<dbReference type="PANTHER" id="PTHR11265">
    <property type="entry name" value="S-ADENOSYL-METHYLTRANSFERASE MRAW"/>
    <property type="match status" value="1"/>
</dbReference>
<feature type="region of interest" description="Disordered" evidence="7">
    <location>
        <begin position="310"/>
        <end position="329"/>
    </location>
</feature>
<comment type="function">
    <text evidence="6">Specifically methylates the N4 position of cytidine in position 1402 (C1402) of 16S rRNA.</text>
</comment>
<evidence type="ECO:0000256" key="3">
    <source>
        <dbReference type="ARBA" id="ARBA00022603"/>
    </source>
</evidence>
<feature type="compositionally biased region" description="Basic residues" evidence="7">
    <location>
        <begin position="314"/>
        <end position="329"/>
    </location>
</feature>
<evidence type="ECO:0000256" key="4">
    <source>
        <dbReference type="ARBA" id="ARBA00022679"/>
    </source>
</evidence>
<dbReference type="PIRSF" id="PIRSF004486">
    <property type="entry name" value="MraW"/>
    <property type="match status" value="1"/>
</dbReference>
<evidence type="ECO:0000313" key="8">
    <source>
        <dbReference type="EMBL" id="VTR90880.1"/>
    </source>
</evidence>
<name>A0A6P2CUL7_9BACT</name>
<keyword evidence="4 6" id="KW-0808">Transferase</keyword>
<dbReference type="KEGG" id="gms:SOIL9_68340"/>
<evidence type="ECO:0000256" key="5">
    <source>
        <dbReference type="ARBA" id="ARBA00022691"/>
    </source>
</evidence>
<dbReference type="SUPFAM" id="SSF53335">
    <property type="entry name" value="S-adenosyl-L-methionine-dependent methyltransferases"/>
    <property type="match status" value="1"/>
</dbReference>
<sequence length="329" mass="36047">MSDEPPKKKKKRPFWRKRVRRSTTEGEHKPVLLAEVLAALNPQPGQTIVDCTLGFAGHSLELLQRVSPDGLLISTDLDIGNIEPARAKLEAAGGLFALHHSNFAGLPTVLAMEGVSQVDGVLADLGMSSMQVDDRTRGFSFMRDGPLDMRMDRTRGRTAADLLATLSKDELAVCFSEFGDEPQAEVIAAAIVAQREVKPVERTKELRELIDRAAPVRVNRSPGAPPERRQLLGPATRVFQALRILANRELANLQQLLRVLPTILKPGGVAAIISFHSGEDRLVKAAFRDGLRSGVYEAVSPDAVRSTFDERRANPRSRSAKLRVAKMKA</sequence>
<keyword evidence="3 6" id="KW-0489">Methyltransferase</keyword>
<feature type="compositionally biased region" description="Basic residues" evidence="7">
    <location>
        <begin position="7"/>
        <end position="21"/>
    </location>
</feature>
<comment type="subcellular location">
    <subcellularLocation>
        <location evidence="6">Cytoplasm</location>
    </subcellularLocation>
</comment>
<dbReference type="GO" id="GO:0005737">
    <property type="term" value="C:cytoplasm"/>
    <property type="evidence" value="ECO:0007669"/>
    <property type="project" value="UniProtKB-SubCell"/>
</dbReference>
<feature type="binding site" evidence="6">
    <location>
        <position position="124"/>
    </location>
    <ligand>
        <name>S-adenosyl-L-methionine</name>
        <dbReference type="ChEBI" id="CHEBI:59789"/>
    </ligand>
</feature>
<dbReference type="PANTHER" id="PTHR11265:SF0">
    <property type="entry name" value="12S RRNA N4-METHYLCYTIDINE METHYLTRANSFERASE"/>
    <property type="match status" value="1"/>
</dbReference>
<dbReference type="InterPro" id="IPR029063">
    <property type="entry name" value="SAM-dependent_MTases_sf"/>
</dbReference>
<dbReference type="InterPro" id="IPR023397">
    <property type="entry name" value="SAM-dep_MeTrfase_MraW_recog"/>
</dbReference>
<keyword evidence="2 6" id="KW-0698">rRNA processing</keyword>
<evidence type="ECO:0000256" key="7">
    <source>
        <dbReference type="SAM" id="MobiDB-lite"/>
    </source>
</evidence>
<feature type="region of interest" description="Disordered" evidence="7">
    <location>
        <begin position="1"/>
        <end position="22"/>
    </location>
</feature>
<comment type="similarity">
    <text evidence="1 6">Belongs to the methyltransferase superfamily. RsmH family.</text>
</comment>
<dbReference type="NCBIfam" id="TIGR00006">
    <property type="entry name" value="16S rRNA (cytosine(1402)-N(4))-methyltransferase RsmH"/>
    <property type="match status" value="1"/>
</dbReference>
<feature type="binding site" evidence="6">
    <location>
        <position position="103"/>
    </location>
    <ligand>
        <name>S-adenosyl-L-methionine</name>
        <dbReference type="ChEBI" id="CHEBI:59789"/>
    </ligand>
</feature>
<dbReference type="SUPFAM" id="SSF81799">
    <property type="entry name" value="Putative methyltransferase TM0872, insert domain"/>
    <property type="match status" value="1"/>
</dbReference>
<protein>
    <recommendedName>
        <fullName evidence="6">Ribosomal RNA small subunit methyltransferase H</fullName>
        <ecNumber evidence="6">2.1.1.199</ecNumber>
    </recommendedName>
    <alternativeName>
        <fullName evidence="6">16S rRNA m(4)C1402 methyltransferase</fullName>
    </alternativeName>
    <alternativeName>
        <fullName evidence="6">rRNA (cytosine-N(4)-)-methyltransferase RsmH</fullName>
    </alternativeName>
</protein>
<dbReference type="Gene3D" id="1.10.150.170">
    <property type="entry name" value="Putative methyltransferase TM0872, insert domain"/>
    <property type="match status" value="1"/>
</dbReference>
<evidence type="ECO:0000313" key="9">
    <source>
        <dbReference type="Proteomes" id="UP000464178"/>
    </source>
</evidence>
<reference evidence="8 9" key="1">
    <citation type="submission" date="2019-05" db="EMBL/GenBank/DDBJ databases">
        <authorList>
            <consortium name="Science for Life Laboratories"/>
        </authorList>
    </citation>
    <scope>NUCLEOTIDE SEQUENCE [LARGE SCALE GENOMIC DNA]</scope>
    <source>
        <strain evidence="8">Soil9</strain>
    </source>
</reference>
<dbReference type="AlphaFoldDB" id="A0A6P2CUL7"/>
<dbReference type="InterPro" id="IPR002903">
    <property type="entry name" value="RsmH"/>
</dbReference>
<keyword evidence="9" id="KW-1185">Reference proteome</keyword>
<dbReference type="HAMAP" id="MF_01007">
    <property type="entry name" value="16SrRNA_methyltr_H"/>
    <property type="match status" value="1"/>
</dbReference>
<evidence type="ECO:0000256" key="2">
    <source>
        <dbReference type="ARBA" id="ARBA00022552"/>
    </source>
</evidence>
<keyword evidence="6" id="KW-0963">Cytoplasm</keyword>
<dbReference type="Pfam" id="PF01795">
    <property type="entry name" value="Methyltransf_5"/>
    <property type="match status" value="1"/>
</dbReference>
<organism evidence="8 9">
    <name type="scientific">Gemmata massiliana</name>
    <dbReference type="NCBI Taxonomy" id="1210884"/>
    <lineage>
        <taxon>Bacteria</taxon>
        <taxon>Pseudomonadati</taxon>
        <taxon>Planctomycetota</taxon>
        <taxon>Planctomycetia</taxon>
        <taxon>Gemmatales</taxon>
        <taxon>Gemmataceae</taxon>
        <taxon>Gemmata</taxon>
    </lineage>
</organism>
<dbReference type="Proteomes" id="UP000464178">
    <property type="component" value="Chromosome"/>
</dbReference>
<dbReference type="EMBL" id="LR593886">
    <property type="protein sequence ID" value="VTR90880.1"/>
    <property type="molecule type" value="Genomic_DNA"/>
</dbReference>
<dbReference type="GO" id="GO:0070475">
    <property type="term" value="P:rRNA base methylation"/>
    <property type="evidence" value="ECO:0007669"/>
    <property type="project" value="UniProtKB-UniRule"/>
</dbReference>
<gene>
    <name evidence="6" type="primary">rsmH</name>
    <name evidence="8" type="ORF">SOIL9_68340</name>
</gene>
<proteinExistence type="inferred from homology"/>
<dbReference type="RefSeq" id="WP_162665956.1">
    <property type="nucleotide sequence ID" value="NZ_LR593886.1"/>
</dbReference>
<dbReference type="EC" id="2.1.1.199" evidence="6"/>
<feature type="binding site" evidence="6">
    <location>
        <position position="76"/>
    </location>
    <ligand>
        <name>S-adenosyl-L-methionine</name>
        <dbReference type="ChEBI" id="CHEBI:59789"/>
    </ligand>
</feature>
<evidence type="ECO:0000256" key="6">
    <source>
        <dbReference type="HAMAP-Rule" id="MF_01007"/>
    </source>
</evidence>
<accession>A0A6P2CUL7</accession>
<comment type="catalytic activity">
    <reaction evidence="6">
        <text>cytidine(1402) in 16S rRNA + S-adenosyl-L-methionine = N(4)-methylcytidine(1402) in 16S rRNA + S-adenosyl-L-homocysteine + H(+)</text>
        <dbReference type="Rhea" id="RHEA:42928"/>
        <dbReference type="Rhea" id="RHEA-COMP:10286"/>
        <dbReference type="Rhea" id="RHEA-COMP:10287"/>
        <dbReference type="ChEBI" id="CHEBI:15378"/>
        <dbReference type="ChEBI" id="CHEBI:57856"/>
        <dbReference type="ChEBI" id="CHEBI:59789"/>
        <dbReference type="ChEBI" id="CHEBI:74506"/>
        <dbReference type="ChEBI" id="CHEBI:82748"/>
        <dbReference type="EC" id="2.1.1.199"/>
    </reaction>
</comment>
<feature type="binding site" evidence="6">
    <location>
        <position position="131"/>
    </location>
    <ligand>
        <name>S-adenosyl-L-methionine</name>
        <dbReference type="ChEBI" id="CHEBI:59789"/>
    </ligand>
</feature>
<evidence type="ECO:0000256" key="1">
    <source>
        <dbReference type="ARBA" id="ARBA00010396"/>
    </source>
</evidence>
<dbReference type="GO" id="GO:0071424">
    <property type="term" value="F:rRNA (cytosine-N4-)-methyltransferase activity"/>
    <property type="evidence" value="ECO:0007669"/>
    <property type="project" value="UniProtKB-UniRule"/>
</dbReference>